<name>A0A7X9ZJK4_STACP</name>
<keyword evidence="1" id="KW-0472">Membrane</keyword>
<sequence length="159" mass="18660">MNLDSTFHRSPKNALKYYYITSFIGLIVVLVILSILYYCWSTYNWWNFILYILITVAVISVINFIVGPFLRYKYHFYKFEGDSIILKQAFFFKKEELSKIERLQYITVSTNPLAKIFKINTIELVTAGHEISLPMVSEEEADVIEHQALNRLRGVDDDV</sequence>
<evidence type="ECO:0000259" key="2">
    <source>
        <dbReference type="Pfam" id="PF03703"/>
    </source>
</evidence>
<proteinExistence type="predicted"/>
<keyword evidence="1" id="KW-1133">Transmembrane helix</keyword>
<dbReference type="PANTHER" id="PTHR34473">
    <property type="entry name" value="UPF0699 TRANSMEMBRANE PROTEIN YDBS"/>
    <property type="match status" value="1"/>
</dbReference>
<feature type="transmembrane region" description="Helical" evidence="1">
    <location>
        <begin position="48"/>
        <end position="70"/>
    </location>
</feature>
<dbReference type="EMBL" id="JABBLX010000075">
    <property type="protein sequence ID" value="NMK98859.1"/>
    <property type="molecule type" value="Genomic_DNA"/>
</dbReference>
<evidence type="ECO:0000313" key="4">
    <source>
        <dbReference type="EMBL" id="NMK98859.1"/>
    </source>
</evidence>
<feature type="transmembrane region" description="Helical" evidence="1">
    <location>
        <begin position="17"/>
        <end position="36"/>
    </location>
</feature>
<evidence type="ECO:0000313" key="3">
    <source>
        <dbReference type="EMBL" id="NMK55699.1"/>
    </source>
</evidence>
<accession>A0A7X9ZJK4</accession>
<feature type="domain" description="YdbS-like PH" evidence="2">
    <location>
        <begin position="72"/>
        <end position="146"/>
    </location>
</feature>
<dbReference type="Proteomes" id="UP000550736">
    <property type="component" value="Unassembled WGS sequence"/>
</dbReference>
<gene>
    <name evidence="4" type="ORF">HHM13_12415</name>
    <name evidence="3" type="ORF">HHM24_13345</name>
</gene>
<dbReference type="AlphaFoldDB" id="A0A7X9ZJK4"/>
<dbReference type="Proteomes" id="UP000538955">
    <property type="component" value="Unassembled WGS sequence"/>
</dbReference>
<evidence type="ECO:0000256" key="1">
    <source>
        <dbReference type="SAM" id="Phobius"/>
    </source>
</evidence>
<evidence type="ECO:0000313" key="5">
    <source>
        <dbReference type="Proteomes" id="UP000538955"/>
    </source>
</evidence>
<dbReference type="RefSeq" id="WP_023351370.1">
    <property type="nucleotide sequence ID" value="NZ_CBCPJN010000007.1"/>
</dbReference>
<dbReference type="PANTHER" id="PTHR34473:SF2">
    <property type="entry name" value="UPF0699 TRANSMEMBRANE PROTEIN YDBT"/>
    <property type="match status" value="1"/>
</dbReference>
<evidence type="ECO:0000313" key="6">
    <source>
        <dbReference type="Proteomes" id="UP000550736"/>
    </source>
</evidence>
<comment type="caution">
    <text evidence="4">The sequence shown here is derived from an EMBL/GenBank/DDBJ whole genome shotgun (WGS) entry which is preliminary data.</text>
</comment>
<dbReference type="Pfam" id="PF03703">
    <property type="entry name" value="bPH_2"/>
    <property type="match status" value="1"/>
</dbReference>
<dbReference type="EMBL" id="JABBMI010000123">
    <property type="protein sequence ID" value="NMK55699.1"/>
    <property type="molecule type" value="Genomic_DNA"/>
</dbReference>
<keyword evidence="1" id="KW-0812">Transmembrane</keyword>
<dbReference type="InterPro" id="IPR005182">
    <property type="entry name" value="YdbS-like_PH"/>
</dbReference>
<keyword evidence="5" id="KW-1185">Reference proteome</keyword>
<organism evidence="4 6">
    <name type="scientific">Staphylococcus capitis</name>
    <dbReference type="NCBI Taxonomy" id="29388"/>
    <lineage>
        <taxon>Bacteria</taxon>
        <taxon>Bacillati</taxon>
        <taxon>Bacillota</taxon>
        <taxon>Bacilli</taxon>
        <taxon>Bacillales</taxon>
        <taxon>Staphylococcaceae</taxon>
        <taxon>Staphylococcus</taxon>
    </lineage>
</organism>
<protein>
    <submittedName>
        <fullName evidence="4">PH domain-containing protein</fullName>
    </submittedName>
</protein>
<reference evidence="5 6" key="1">
    <citation type="submission" date="2020-04" db="EMBL/GenBank/DDBJ databases">
        <title>The Epidemiology and Molecular Characteristics of Linezolid-Resistant Staphylococcus capitis in Huashan Hospital, Shanghai.</title>
        <authorList>
            <person name="Ding L."/>
            <person name="Li P."/>
            <person name="Yang Y."/>
            <person name="Lin D."/>
            <person name="Xu X."/>
        </authorList>
    </citation>
    <scope>NUCLEOTIDE SEQUENCE [LARGE SCALE GENOMIC DNA]</scope>
    <source>
        <strain evidence="4 6">12-86</strain>
        <strain evidence="3 5">17-84</strain>
    </source>
</reference>